<feature type="binding site" description="axial binding residue" evidence="12">
    <location>
        <position position="456"/>
    </location>
    <ligand>
        <name>heme</name>
        <dbReference type="ChEBI" id="CHEBI:30413"/>
    </ligand>
    <ligandPart>
        <name>Fe</name>
        <dbReference type="ChEBI" id="CHEBI:18248"/>
    </ligandPart>
</feature>
<evidence type="ECO:0000256" key="9">
    <source>
        <dbReference type="ARBA" id="ARBA00023004"/>
    </source>
</evidence>
<name>A0A178V7B4_ARATH</name>
<dbReference type="CDD" id="cd20655">
    <property type="entry name" value="CYP93"/>
    <property type="match status" value="1"/>
</dbReference>
<evidence type="ECO:0000256" key="10">
    <source>
        <dbReference type="ARBA" id="ARBA00023033"/>
    </source>
</evidence>
<evidence type="ECO:0000256" key="6">
    <source>
        <dbReference type="ARBA" id="ARBA00022723"/>
    </source>
</evidence>
<comment type="subcellular location">
    <subcellularLocation>
        <location evidence="2">Membrane</location>
        <topology evidence="2">Single-pass membrane protein</topology>
    </subcellularLocation>
</comment>
<dbReference type="Proteomes" id="UP000078284">
    <property type="component" value="Chromosome 3"/>
</dbReference>
<evidence type="ECO:0000256" key="1">
    <source>
        <dbReference type="ARBA" id="ARBA00001971"/>
    </source>
</evidence>
<reference evidence="16" key="1">
    <citation type="journal article" date="2016" name="Proc. Natl. Acad. Sci. U.S.A.">
        <title>Chromosome-level assembly of Arabidopsis thaliana Ler reveals the extent of translocation and inversion polymorphisms.</title>
        <authorList>
            <person name="Zapata L."/>
            <person name="Ding J."/>
            <person name="Willing E.M."/>
            <person name="Hartwig B."/>
            <person name="Bezdan D."/>
            <person name="Jiao W.B."/>
            <person name="Patel V."/>
            <person name="Velikkakam James G."/>
            <person name="Koornneef M."/>
            <person name="Ossowski S."/>
            <person name="Schneeberger K."/>
        </authorList>
    </citation>
    <scope>NUCLEOTIDE SEQUENCE [LARGE SCALE GENOMIC DNA]</scope>
    <source>
        <strain evidence="16">cv. Landsberg erecta</strain>
    </source>
</reference>
<feature type="transmembrane region" description="Helical" evidence="14">
    <location>
        <begin position="12"/>
        <end position="29"/>
    </location>
</feature>
<dbReference type="Pfam" id="PF00067">
    <property type="entry name" value="p450"/>
    <property type="match status" value="1"/>
</dbReference>
<evidence type="ECO:0000256" key="14">
    <source>
        <dbReference type="SAM" id="Phobius"/>
    </source>
</evidence>
<dbReference type="InterPro" id="IPR051103">
    <property type="entry name" value="Plant_metabolite_P450s"/>
</dbReference>
<dbReference type="PRINTS" id="PR00385">
    <property type="entry name" value="P450"/>
</dbReference>
<organism evidence="15 16">
    <name type="scientific">Arabidopsis thaliana</name>
    <name type="common">Mouse-ear cress</name>
    <dbReference type="NCBI Taxonomy" id="3702"/>
    <lineage>
        <taxon>Eukaryota</taxon>
        <taxon>Viridiplantae</taxon>
        <taxon>Streptophyta</taxon>
        <taxon>Embryophyta</taxon>
        <taxon>Tracheophyta</taxon>
        <taxon>Spermatophyta</taxon>
        <taxon>Magnoliopsida</taxon>
        <taxon>eudicotyledons</taxon>
        <taxon>Gunneridae</taxon>
        <taxon>Pentapetalae</taxon>
        <taxon>rosids</taxon>
        <taxon>malvids</taxon>
        <taxon>Brassicales</taxon>
        <taxon>Brassicaceae</taxon>
        <taxon>Camelineae</taxon>
        <taxon>Arabidopsis</taxon>
    </lineage>
</organism>
<evidence type="ECO:0000256" key="4">
    <source>
        <dbReference type="ARBA" id="ARBA00022617"/>
    </source>
</evidence>
<dbReference type="GO" id="GO:0016705">
    <property type="term" value="F:oxidoreductase activity, acting on paired donors, with incorporation or reduction of molecular oxygen"/>
    <property type="evidence" value="ECO:0007669"/>
    <property type="project" value="InterPro"/>
</dbReference>
<comment type="similarity">
    <text evidence="3 13">Belongs to the cytochrome P450 family.</text>
</comment>
<evidence type="ECO:0000256" key="3">
    <source>
        <dbReference type="ARBA" id="ARBA00010617"/>
    </source>
</evidence>
<dbReference type="GO" id="GO:0016020">
    <property type="term" value="C:membrane"/>
    <property type="evidence" value="ECO:0007669"/>
    <property type="project" value="UniProtKB-SubCell"/>
</dbReference>
<dbReference type="PROSITE" id="PS00086">
    <property type="entry name" value="CYTOCHROME_P450"/>
    <property type="match status" value="1"/>
</dbReference>
<dbReference type="PANTHER" id="PTHR24298">
    <property type="entry name" value="FLAVONOID 3'-MONOOXYGENASE-RELATED"/>
    <property type="match status" value="1"/>
</dbReference>
<evidence type="ECO:0000313" key="16">
    <source>
        <dbReference type="Proteomes" id="UP000078284"/>
    </source>
</evidence>
<dbReference type="EMBL" id="LUHQ01000003">
    <property type="protein sequence ID" value="OAP02150.1"/>
    <property type="molecule type" value="Genomic_DNA"/>
</dbReference>
<dbReference type="InterPro" id="IPR036396">
    <property type="entry name" value="Cyt_P450_sf"/>
</dbReference>
<evidence type="ECO:0000313" key="15">
    <source>
        <dbReference type="EMBL" id="OAP02150.1"/>
    </source>
</evidence>
<dbReference type="FunFam" id="1.10.630.10:FF:000019">
    <property type="entry name" value="Cytochrome P450 family protein"/>
    <property type="match status" value="1"/>
</dbReference>
<evidence type="ECO:0000256" key="8">
    <source>
        <dbReference type="ARBA" id="ARBA00023002"/>
    </source>
</evidence>
<dbReference type="Gene3D" id="1.10.630.10">
    <property type="entry name" value="Cytochrome P450"/>
    <property type="match status" value="1"/>
</dbReference>
<dbReference type="PANTHER" id="PTHR24298:SF475">
    <property type="entry name" value="CYTOCHROME P450 705A5-RELATED"/>
    <property type="match status" value="1"/>
</dbReference>
<keyword evidence="10 13" id="KW-0503">Monooxygenase</keyword>
<dbReference type="GO" id="GO:0005506">
    <property type="term" value="F:iron ion binding"/>
    <property type="evidence" value="ECO:0007669"/>
    <property type="project" value="InterPro"/>
</dbReference>
<gene>
    <name evidence="15" type="ordered locus">AXX17_At3g22340</name>
</gene>
<dbReference type="InterPro" id="IPR002401">
    <property type="entry name" value="Cyt_P450_E_grp-I"/>
</dbReference>
<protein>
    <submittedName>
        <fullName evidence="15">CYP705A28</fullName>
    </submittedName>
</protein>
<evidence type="ECO:0000256" key="2">
    <source>
        <dbReference type="ARBA" id="ARBA00004167"/>
    </source>
</evidence>
<sequence>MAAMITVDFQNSFAFILFCLFSLLCYSLFFRKAKGSRAGRDLPPSPPSFPVIGHLHLLLSVLVHKSFQKISSKYGPLLLLRIFHVPIVLTSSASVAYEIFRAQDVNVSSRGHPPVEESLWFGSSSFFFAPYGDYFKFMRKLIATKLLGPQALDRSRKIRADELDRFYRNLLDKAMKKESVEIGEEAAKLNNNIICKMIMGRSCSEKNGEAERVRGLVIESLALSPKIFLGMIFHKPLKKLGISLFQKDIKSVSPKFDELLEKFLVEHEEKMEEDHYKANDMMDLLLEAYGDENAEYKITRNHIKSLFVELLVAGTDTSALATQWTMAELINNPTILERLREEIESVVGNTRLIQETDLSNLPYLQSVVKEGLRLHPPASISVRMSQERCELGGFYIPEKTLLVVNTYAIMRDPNFWEDPEEFKPERFITSSRSEQEDEIREEVLKYIPFSAGRRGCPGSNLAYVSLGIAIGVMVQCFDWRIKGEKVNMSETAGTIMLAMAQPLKCTPVPRTLNLLPSSLHIPSS</sequence>
<dbReference type="InterPro" id="IPR001128">
    <property type="entry name" value="Cyt_P450"/>
</dbReference>
<comment type="caution">
    <text evidence="15">The sequence shown here is derived from an EMBL/GenBank/DDBJ whole genome shotgun (WGS) entry which is preliminary data.</text>
</comment>
<evidence type="ECO:0000256" key="13">
    <source>
        <dbReference type="RuleBase" id="RU000461"/>
    </source>
</evidence>
<dbReference type="ExpressionAtlas" id="A0A178V7B4">
    <property type="expression patterns" value="baseline and differential"/>
</dbReference>
<evidence type="ECO:0000256" key="11">
    <source>
        <dbReference type="ARBA" id="ARBA00023136"/>
    </source>
</evidence>
<keyword evidence="7 14" id="KW-1133">Transmembrane helix</keyword>
<accession>A0A178V7B4</accession>
<dbReference type="PRINTS" id="PR00463">
    <property type="entry name" value="EP450I"/>
</dbReference>
<keyword evidence="8 13" id="KW-0560">Oxidoreductase</keyword>
<keyword evidence="5 14" id="KW-0812">Transmembrane</keyword>
<dbReference type="GO" id="GO:0020037">
    <property type="term" value="F:heme binding"/>
    <property type="evidence" value="ECO:0007669"/>
    <property type="project" value="InterPro"/>
</dbReference>
<proteinExistence type="inferred from homology"/>
<evidence type="ECO:0000256" key="7">
    <source>
        <dbReference type="ARBA" id="ARBA00022989"/>
    </source>
</evidence>
<dbReference type="SUPFAM" id="SSF48264">
    <property type="entry name" value="Cytochrome P450"/>
    <property type="match status" value="1"/>
</dbReference>
<dbReference type="InterPro" id="IPR017972">
    <property type="entry name" value="Cyt_P450_CS"/>
</dbReference>
<keyword evidence="9 12" id="KW-0408">Iron</keyword>
<evidence type="ECO:0000256" key="5">
    <source>
        <dbReference type="ARBA" id="ARBA00022692"/>
    </source>
</evidence>
<evidence type="ECO:0000256" key="12">
    <source>
        <dbReference type="PIRSR" id="PIRSR602401-1"/>
    </source>
</evidence>
<keyword evidence="11 14" id="KW-0472">Membrane</keyword>
<keyword evidence="4 12" id="KW-0349">Heme</keyword>
<keyword evidence="6 12" id="KW-0479">Metal-binding</keyword>
<dbReference type="GO" id="GO:0004497">
    <property type="term" value="F:monooxygenase activity"/>
    <property type="evidence" value="ECO:0007669"/>
    <property type="project" value="UniProtKB-KW"/>
</dbReference>
<comment type="cofactor">
    <cofactor evidence="1 12">
        <name>heme</name>
        <dbReference type="ChEBI" id="CHEBI:30413"/>
    </cofactor>
</comment>
<dbReference type="AlphaFoldDB" id="A0A178V7B4"/>